<organism evidence="1 2">
    <name type="scientific">Corallococcus macrosporus</name>
    <dbReference type="NCBI Taxonomy" id="35"/>
    <lineage>
        <taxon>Bacteria</taxon>
        <taxon>Pseudomonadati</taxon>
        <taxon>Myxococcota</taxon>
        <taxon>Myxococcia</taxon>
        <taxon>Myxococcales</taxon>
        <taxon>Cystobacterineae</taxon>
        <taxon>Myxococcaceae</taxon>
        <taxon>Corallococcus</taxon>
    </lineage>
</organism>
<sequence length="85" mass="9105">MRASIVCGLFATALMVGCGAPVEQDEEPQLATQESPIPDCSGLHDATNYYSDAAHTNLIGIRGCYCGSWSTWGKTSIYAEQNLDC</sequence>
<keyword evidence="2" id="KW-1185">Reference proteome</keyword>
<evidence type="ECO:0000313" key="1">
    <source>
        <dbReference type="EMBL" id="MBN8233221.1"/>
    </source>
</evidence>
<comment type="caution">
    <text evidence="1">The sequence shown here is derived from an EMBL/GenBank/DDBJ whole genome shotgun (WGS) entry which is preliminary data.</text>
</comment>
<evidence type="ECO:0000313" key="2">
    <source>
        <dbReference type="Proteomes" id="UP000664052"/>
    </source>
</evidence>
<dbReference type="EMBL" id="JAFIMU010000017">
    <property type="protein sequence ID" value="MBN8233221.1"/>
    <property type="molecule type" value="Genomic_DNA"/>
</dbReference>
<protein>
    <recommendedName>
        <fullName evidence="3">Lipoprotein</fullName>
    </recommendedName>
</protein>
<dbReference type="Pfam" id="PF19806">
    <property type="entry name" value="DUF6289"/>
    <property type="match status" value="1"/>
</dbReference>
<name>A0ABS3DPG9_9BACT</name>
<accession>A0ABS3DPG9</accession>
<dbReference type="Proteomes" id="UP000664052">
    <property type="component" value="Unassembled WGS sequence"/>
</dbReference>
<evidence type="ECO:0008006" key="3">
    <source>
        <dbReference type="Google" id="ProtNLM"/>
    </source>
</evidence>
<dbReference type="PROSITE" id="PS51257">
    <property type="entry name" value="PROKAR_LIPOPROTEIN"/>
    <property type="match status" value="1"/>
</dbReference>
<proteinExistence type="predicted"/>
<gene>
    <name evidence="1" type="ORF">JYK02_37475</name>
</gene>
<dbReference type="RefSeq" id="WP_207057754.1">
    <property type="nucleotide sequence ID" value="NZ_JAFIMU010000017.1"/>
</dbReference>
<reference evidence="1 2" key="1">
    <citation type="submission" date="2021-02" db="EMBL/GenBank/DDBJ databases">
        <title>De Novo genome assembly of isolated myxobacteria.</title>
        <authorList>
            <person name="Stevens D.C."/>
        </authorList>
    </citation>
    <scope>NUCLEOTIDE SEQUENCE [LARGE SCALE GENOMIC DNA]</scope>
    <source>
        <strain evidence="1 2">ATCC 29039</strain>
    </source>
</reference>
<dbReference type="InterPro" id="IPR046256">
    <property type="entry name" value="DUF6289"/>
</dbReference>